<feature type="modified residue" description="4-aspartylphosphate" evidence="2">
    <location>
        <position position="53"/>
    </location>
</feature>
<dbReference type="Gene3D" id="3.40.50.2300">
    <property type="match status" value="1"/>
</dbReference>
<dbReference type="CDD" id="cd17574">
    <property type="entry name" value="REC_OmpR"/>
    <property type="match status" value="1"/>
</dbReference>
<dbReference type="PANTHER" id="PTHR44591">
    <property type="entry name" value="STRESS RESPONSE REGULATOR PROTEIN 1"/>
    <property type="match status" value="1"/>
</dbReference>
<dbReference type="SUPFAM" id="SSF52172">
    <property type="entry name" value="CheY-like"/>
    <property type="match status" value="1"/>
</dbReference>
<keyword evidence="4" id="KW-0418">Kinase</keyword>
<comment type="caution">
    <text evidence="4">The sequence shown here is derived from an EMBL/GenBank/DDBJ whole genome shotgun (WGS) entry which is preliminary data.</text>
</comment>
<gene>
    <name evidence="4" type="ORF">US50_C0001G0022</name>
</gene>
<accession>A0A0G0HBT2</accession>
<organism evidence="4 5">
    <name type="scientific">Candidatus Nomurabacteria bacterium GW2011_GWB1_37_5</name>
    <dbReference type="NCBI Taxonomy" id="1618742"/>
    <lineage>
        <taxon>Bacteria</taxon>
        <taxon>Candidatus Nomuraibacteriota</taxon>
    </lineage>
</organism>
<keyword evidence="1 2" id="KW-0597">Phosphoprotein</keyword>
<dbReference type="AlphaFoldDB" id="A0A0G0HBT2"/>
<dbReference type="Pfam" id="PF00072">
    <property type="entry name" value="Response_reg"/>
    <property type="match status" value="1"/>
</dbReference>
<dbReference type="Proteomes" id="UP000033876">
    <property type="component" value="Unassembled WGS sequence"/>
</dbReference>
<dbReference type="InterPro" id="IPR050595">
    <property type="entry name" value="Bact_response_regulator"/>
</dbReference>
<evidence type="ECO:0000256" key="1">
    <source>
        <dbReference type="ARBA" id="ARBA00022553"/>
    </source>
</evidence>
<dbReference type="PROSITE" id="PS50110">
    <property type="entry name" value="RESPONSE_REGULATORY"/>
    <property type="match status" value="1"/>
</dbReference>
<dbReference type="InterPro" id="IPR001789">
    <property type="entry name" value="Sig_transdc_resp-reg_receiver"/>
</dbReference>
<feature type="domain" description="Response regulatory" evidence="3">
    <location>
        <begin position="4"/>
        <end position="120"/>
    </location>
</feature>
<dbReference type="SMART" id="SM00448">
    <property type="entry name" value="REC"/>
    <property type="match status" value="1"/>
</dbReference>
<reference evidence="4 5" key="1">
    <citation type="journal article" date="2015" name="Nature">
        <title>rRNA introns, odd ribosomes, and small enigmatic genomes across a large radiation of phyla.</title>
        <authorList>
            <person name="Brown C.T."/>
            <person name="Hug L.A."/>
            <person name="Thomas B.C."/>
            <person name="Sharon I."/>
            <person name="Castelle C.J."/>
            <person name="Singh A."/>
            <person name="Wilkins M.J."/>
            <person name="Williams K.H."/>
            <person name="Banfield J.F."/>
        </authorList>
    </citation>
    <scope>NUCLEOTIDE SEQUENCE [LARGE SCALE GENOMIC DNA]</scope>
</reference>
<dbReference type="EMBL" id="LBTF01000001">
    <property type="protein sequence ID" value="KKQ36020.1"/>
    <property type="molecule type" value="Genomic_DNA"/>
</dbReference>
<evidence type="ECO:0000313" key="5">
    <source>
        <dbReference type="Proteomes" id="UP000033876"/>
    </source>
</evidence>
<evidence type="ECO:0000313" key="4">
    <source>
        <dbReference type="EMBL" id="KKQ36020.1"/>
    </source>
</evidence>
<dbReference type="GO" id="GO:0000160">
    <property type="term" value="P:phosphorelay signal transduction system"/>
    <property type="evidence" value="ECO:0007669"/>
    <property type="project" value="InterPro"/>
</dbReference>
<evidence type="ECO:0000259" key="3">
    <source>
        <dbReference type="PROSITE" id="PS50110"/>
    </source>
</evidence>
<dbReference type="PANTHER" id="PTHR44591:SF3">
    <property type="entry name" value="RESPONSE REGULATORY DOMAIN-CONTAINING PROTEIN"/>
    <property type="match status" value="1"/>
</dbReference>
<keyword evidence="4" id="KW-0808">Transferase</keyword>
<name>A0A0G0HBT2_9BACT</name>
<dbReference type="InterPro" id="IPR011006">
    <property type="entry name" value="CheY-like_superfamily"/>
</dbReference>
<protein>
    <submittedName>
        <fullName evidence="4">CheA signal transduction histidine kinase</fullName>
    </submittedName>
</protein>
<sequence>MAKLILIVEDDSFLQGLASRKFKADGMDVLTASSHTEAFKILETQTPSIILLDLLLPEVDGFEILKTIRENPKTKSVPIIVFSNLSEDKDIKKAQELGVTEFMVKSNFTLDELAQKVKTVVGS</sequence>
<proteinExistence type="predicted"/>
<dbReference type="GO" id="GO:0016301">
    <property type="term" value="F:kinase activity"/>
    <property type="evidence" value="ECO:0007669"/>
    <property type="project" value="UniProtKB-KW"/>
</dbReference>
<evidence type="ECO:0000256" key="2">
    <source>
        <dbReference type="PROSITE-ProRule" id="PRU00169"/>
    </source>
</evidence>